<reference evidence="5" key="1">
    <citation type="submission" date="2023-07" db="EMBL/GenBank/DDBJ databases">
        <authorList>
            <consortium name="AG Swart"/>
            <person name="Singh M."/>
            <person name="Singh A."/>
            <person name="Seah K."/>
            <person name="Emmerich C."/>
        </authorList>
    </citation>
    <scope>NUCLEOTIDE SEQUENCE</scope>
    <source>
        <strain evidence="5">DP1</strain>
    </source>
</reference>
<dbReference type="Pfam" id="PF00572">
    <property type="entry name" value="Ribosomal_L13"/>
    <property type="match status" value="1"/>
</dbReference>
<dbReference type="SUPFAM" id="SSF52161">
    <property type="entry name" value="Ribosomal protein L13"/>
    <property type="match status" value="1"/>
</dbReference>
<evidence type="ECO:0000256" key="3">
    <source>
        <dbReference type="ARBA" id="ARBA00023274"/>
    </source>
</evidence>
<dbReference type="PANTHER" id="PTHR11545:SF3">
    <property type="entry name" value="LARGE RIBOSOMAL SUBUNIT PROTEIN UL13"/>
    <property type="match status" value="1"/>
</dbReference>
<dbReference type="NCBIfam" id="TIGR01077">
    <property type="entry name" value="L13_A_E"/>
    <property type="match status" value="1"/>
</dbReference>
<dbReference type="GO" id="GO:0006412">
    <property type="term" value="P:translation"/>
    <property type="evidence" value="ECO:0007669"/>
    <property type="project" value="InterPro"/>
</dbReference>
<accession>A0AAD1XX26</accession>
<name>A0AAD1XX26_EUPCR</name>
<dbReference type="PANTHER" id="PTHR11545">
    <property type="entry name" value="RIBOSOMAL PROTEIN L13"/>
    <property type="match status" value="1"/>
</dbReference>
<comment type="similarity">
    <text evidence="1">Belongs to the universal ribosomal protein uL13 family.</text>
</comment>
<comment type="caution">
    <text evidence="5">The sequence shown here is derived from an EMBL/GenBank/DDBJ whole genome shotgun (WGS) entry which is preliminary data.</text>
</comment>
<dbReference type="GO" id="GO:0022625">
    <property type="term" value="C:cytosolic large ribosomal subunit"/>
    <property type="evidence" value="ECO:0007669"/>
    <property type="project" value="TreeGrafter"/>
</dbReference>
<sequence length="199" mass="22837">MFDKTIIIDGKGHLLGRLASIVAKQLLLGQRVVVVRSERIEISGSMFRNTYRLRGFMGKTRSANPRRGHIHYHNPARIFWRTVRGMTPHKTARGAAALGRLKTFEGVPAPYDQKKRMVVPDALKAIRIKGFRKTTVLGDLAEKFGWTKKDLVEQLEEKRKQRSDTHYKKTLKHVDSNKQKAEKNAEVKKINEELANYGF</sequence>
<dbReference type="Gene3D" id="6.10.250.3250">
    <property type="match status" value="1"/>
</dbReference>
<proteinExistence type="inferred from homology"/>
<dbReference type="GO" id="GO:0003729">
    <property type="term" value="F:mRNA binding"/>
    <property type="evidence" value="ECO:0007669"/>
    <property type="project" value="TreeGrafter"/>
</dbReference>
<feature type="region of interest" description="Disordered" evidence="4">
    <location>
        <begin position="157"/>
        <end position="185"/>
    </location>
</feature>
<evidence type="ECO:0000256" key="1">
    <source>
        <dbReference type="ARBA" id="ARBA00006227"/>
    </source>
</evidence>
<dbReference type="GO" id="GO:0017148">
    <property type="term" value="P:negative regulation of translation"/>
    <property type="evidence" value="ECO:0007669"/>
    <property type="project" value="TreeGrafter"/>
</dbReference>
<protein>
    <recommendedName>
        <fullName evidence="7">60S ribosomal protein L13a</fullName>
    </recommendedName>
</protein>
<keyword evidence="6" id="KW-1185">Reference proteome</keyword>
<dbReference type="HAMAP" id="MF_01366">
    <property type="entry name" value="Ribosomal_uL13"/>
    <property type="match status" value="1"/>
</dbReference>
<dbReference type="GO" id="GO:0003735">
    <property type="term" value="F:structural constituent of ribosome"/>
    <property type="evidence" value="ECO:0007669"/>
    <property type="project" value="InterPro"/>
</dbReference>
<evidence type="ECO:0008006" key="7">
    <source>
        <dbReference type="Google" id="ProtNLM"/>
    </source>
</evidence>
<dbReference type="FunFam" id="3.90.1180.10:FF:000002">
    <property type="entry name" value="60S ribosomal protein L16"/>
    <property type="match status" value="1"/>
</dbReference>
<keyword evidence="3" id="KW-0687">Ribonucleoprotein</keyword>
<dbReference type="InterPro" id="IPR005822">
    <property type="entry name" value="Ribosomal_uL13"/>
</dbReference>
<keyword evidence="2" id="KW-0689">Ribosomal protein</keyword>
<dbReference type="Proteomes" id="UP001295684">
    <property type="component" value="Unassembled WGS sequence"/>
</dbReference>
<dbReference type="InterPro" id="IPR005755">
    <property type="entry name" value="Ribosomal_uL13_euk/arc"/>
</dbReference>
<dbReference type="CDD" id="cd00392">
    <property type="entry name" value="Ribosomal_L13"/>
    <property type="match status" value="1"/>
</dbReference>
<dbReference type="EMBL" id="CAMPGE010021660">
    <property type="protein sequence ID" value="CAI2379795.1"/>
    <property type="molecule type" value="Genomic_DNA"/>
</dbReference>
<evidence type="ECO:0000313" key="5">
    <source>
        <dbReference type="EMBL" id="CAI2379795.1"/>
    </source>
</evidence>
<evidence type="ECO:0000256" key="2">
    <source>
        <dbReference type="ARBA" id="ARBA00022980"/>
    </source>
</evidence>
<dbReference type="InterPro" id="IPR036899">
    <property type="entry name" value="Ribosomal_uL13_sf"/>
</dbReference>
<organism evidence="5 6">
    <name type="scientific">Euplotes crassus</name>
    <dbReference type="NCBI Taxonomy" id="5936"/>
    <lineage>
        <taxon>Eukaryota</taxon>
        <taxon>Sar</taxon>
        <taxon>Alveolata</taxon>
        <taxon>Ciliophora</taxon>
        <taxon>Intramacronucleata</taxon>
        <taxon>Spirotrichea</taxon>
        <taxon>Hypotrichia</taxon>
        <taxon>Euplotida</taxon>
        <taxon>Euplotidae</taxon>
        <taxon>Moneuplotes</taxon>
    </lineage>
</organism>
<evidence type="ECO:0000313" key="6">
    <source>
        <dbReference type="Proteomes" id="UP001295684"/>
    </source>
</evidence>
<evidence type="ECO:0000256" key="4">
    <source>
        <dbReference type="SAM" id="MobiDB-lite"/>
    </source>
</evidence>
<dbReference type="Gene3D" id="3.90.1180.10">
    <property type="entry name" value="Ribosomal protein L13"/>
    <property type="match status" value="1"/>
</dbReference>
<gene>
    <name evidence="5" type="ORF">ECRASSUSDP1_LOCUS21212</name>
</gene>
<dbReference type="AlphaFoldDB" id="A0AAD1XX26"/>